<dbReference type="GO" id="GO:0009277">
    <property type="term" value="C:fungal-type cell wall"/>
    <property type="evidence" value="ECO:0007669"/>
    <property type="project" value="TreeGrafter"/>
</dbReference>
<evidence type="ECO:0000313" key="3">
    <source>
        <dbReference type="EMBL" id="KAF5365233.1"/>
    </source>
</evidence>
<dbReference type="SUPFAM" id="SSF51445">
    <property type="entry name" value="(Trans)glycosidases"/>
    <property type="match status" value="1"/>
</dbReference>
<feature type="chain" id="PRO_5034558278" description="Asl1-like glycosyl hydrolase catalytic domain-containing protein" evidence="1">
    <location>
        <begin position="28"/>
        <end position="264"/>
    </location>
</feature>
<comment type="caution">
    <text evidence="3">The sequence shown here is derived from an EMBL/GenBank/DDBJ whole genome shotgun (WGS) entry which is preliminary data.</text>
</comment>
<dbReference type="AlphaFoldDB" id="A0A8H5GHS7"/>
<sequence>MTLSFRALSNALILLTTLCSLSAVTEAANAKRGIAYALDLAQNGDAGKVANTQISWAYDWQAFAIDSLPAGIELVPMQHDANGINDFQNTVKNLGAKVALGFNEPDVAAQAHLEPADAANLWKQGIQPLAGAGVRLGSPAVSSSPAPAGTAWLQAFLSACDGCTVDFIAIHWYGDGADNFIAYVQDVHNQFPNKNIWVTEFASTSTDPAAVQAFLDQTINWLDGQAFVERYSWFVYGRSATNGLISNLLDGSGNLNALGNAYVN</sequence>
<proteinExistence type="predicted"/>
<dbReference type="InterPro" id="IPR053183">
    <property type="entry name" value="ASL1"/>
</dbReference>
<keyword evidence="4" id="KW-1185">Reference proteome</keyword>
<dbReference type="InterPro" id="IPR024655">
    <property type="entry name" value="Asl1_glyco_hydro_catalytic"/>
</dbReference>
<dbReference type="Gene3D" id="3.20.20.80">
    <property type="entry name" value="Glycosidases"/>
    <property type="match status" value="1"/>
</dbReference>
<reference evidence="3 4" key="1">
    <citation type="journal article" date="2020" name="ISME J.">
        <title>Uncovering the hidden diversity of litter-decomposition mechanisms in mushroom-forming fungi.</title>
        <authorList>
            <person name="Floudas D."/>
            <person name="Bentzer J."/>
            <person name="Ahren D."/>
            <person name="Johansson T."/>
            <person name="Persson P."/>
            <person name="Tunlid A."/>
        </authorList>
    </citation>
    <scope>NUCLEOTIDE SEQUENCE [LARGE SCALE GENOMIC DNA]</scope>
    <source>
        <strain evidence="3 4">CBS 291.85</strain>
    </source>
</reference>
<dbReference type="PANTHER" id="PTHR34154:SF3">
    <property type="entry name" value="ALKALI-SENSITIVE LINKAGE PROTEIN 1"/>
    <property type="match status" value="1"/>
</dbReference>
<keyword evidence="1" id="KW-0732">Signal</keyword>
<evidence type="ECO:0000313" key="4">
    <source>
        <dbReference type="Proteomes" id="UP000559256"/>
    </source>
</evidence>
<evidence type="ECO:0000259" key="2">
    <source>
        <dbReference type="Pfam" id="PF11790"/>
    </source>
</evidence>
<feature type="domain" description="Asl1-like glycosyl hydrolase catalytic" evidence="2">
    <location>
        <begin position="35"/>
        <end position="262"/>
    </location>
</feature>
<accession>A0A8H5GHS7</accession>
<organism evidence="3 4">
    <name type="scientific">Tetrapyrgos nigripes</name>
    <dbReference type="NCBI Taxonomy" id="182062"/>
    <lineage>
        <taxon>Eukaryota</taxon>
        <taxon>Fungi</taxon>
        <taxon>Dikarya</taxon>
        <taxon>Basidiomycota</taxon>
        <taxon>Agaricomycotina</taxon>
        <taxon>Agaricomycetes</taxon>
        <taxon>Agaricomycetidae</taxon>
        <taxon>Agaricales</taxon>
        <taxon>Marasmiineae</taxon>
        <taxon>Marasmiaceae</taxon>
        <taxon>Tetrapyrgos</taxon>
    </lineage>
</organism>
<gene>
    <name evidence="3" type="ORF">D9758_005401</name>
</gene>
<dbReference type="PANTHER" id="PTHR34154">
    <property type="entry name" value="ALKALI-SENSITIVE LINKAGE PROTEIN 1"/>
    <property type="match status" value="1"/>
</dbReference>
<feature type="signal peptide" evidence="1">
    <location>
        <begin position="1"/>
        <end position="27"/>
    </location>
</feature>
<dbReference type="Pfam" id="PF11790">
    <property type="entry name" value="Glyco_hydro_cc"/>
    <property type="match status" value="1"/>
</dbReference>
<dbReference type="GO" id="GO:0071966">
    <property type="term" value="P:fungal-type cell wall polysaccharide metabolic process"/>
    <property type="evidence" value="ECO:0007669"/>
    <property type="project" value="TreeGrafter"/>
</dbReference>
<dbReference type="EMBL" id="JAACJM010000028">
    <property type="protein sequence ID" value="KAF5365233.1"/>
    <property type="molecule type" value="Genomic_DNA"/>
</dbReference>
<protein>
    <recommendedName>
        <fullName evidence="2">Asl1-like glycosyl hydrolase catalytic domain-containing protein</fullName>
    </recommendedName>
</protein>
<dbReference type="Proteomes" id="UP000559256">
    <property type="component" value="Unassembled WGS sequence"/>
</dbReference>
<dbReference type="OrthoDB" id="43654at2759"/>
<dbReference type="InterPro" id="IPR017853">
    <property type="entry name" value="GH"/>
</dbReference>
<evidence type="ECO:0000256" key="1">
    <source>
        <dbReference type="SAM" id="SignalP"/>
    </source>
</evidence>
<name>A0A8H5GHS7_9AGAR</name>